<dbReference type="CDD" id="cd05830">
    <property type="entry name" value="Sortase_E"/>
    <property type="match status" value="1"/>
</dbReference>
<dbReference type="GO" id="GO:0016787">
    <property type="term" value="F:hydrolase activity"/>
    <property type="evidence" value="ECO:0007669"/>
    <property type="project" value="UniProtKB-KW"/>
</dbReference>
<dbReference type="InterPro" id="IPR005754">
    <property type="entry name" value="Sortase"/>
</dbReference>
<proteinExistence type="predicted"/>
<feature type="compositionally biased region" description="Low complexity" evidence="3">
    <location>
        <begin position="219"/>
        <end position="234"/>
    </location>
</feature>
<evidence type="ECO:0000256" key="3">
    <source>
        <dbReference type="SAM" id="MobiDB-lite"/>
    </source>
</evidence>
<evidence type="ECO:0000313" key="5">
    <source>
        <dbReference type="Proteomes" id="UP000242415"/>
    </source>
</evidence>
<feature type="compositionally biased region" description="Basic and acidic residues" evidence="3">
    <location>
        <begin position="268"/>
        <end position="291"/>
    </location>
</feature>
<dbReference type="RefSeq" id="WP_091551972.1">
    <property type="nucleotide sequence ID" value="NZ_FNPH01000001.1"/>
</dbReference>
<dbReference type="STRING" id="405436.SAMN05444365_1011063"/>
<keyword evidence="5" id="KW-1185">Reference proteome</keyword>
<dbReference type="SUPFAM" id="SSF63817">
    <property type="entry name" value="Sortase"/>
    <property type="match status" value="1"/>
</dbReference>
<feature type="compositionally biased region" description="Pro residues" evidence="3">
    <location>
        <begin position="52"/>
        <end position="92"/>
    </location>
</feature>
<dbReference type="Gene3D" id="2.40.260.10">
    <property type="entry name" value="Sortase"/>
    <property type="match status" value="1"/>
</dbReference>
<evidence type="ECO:0000256" key="2">
    <source>
        <dbReference type="PIRSR" id="PIRSR605754-1"/>
    </source>
</evidence>
<feature type="region of interest" description="Disordered" evidence="3">
    <location>
        <begin position="381"/>
        <end position="401"/>
    </location>
</feature>
<dbReference type="NCBIfam" id="NF033747">
    <property type="entry name" value="class_E_sortase"/>
    <property type="match status" value="1"/>
</dbReference>
<feature type="region of interest" description="Disordered" evidence="3">
    <location>
        <begin position="1"/>
        <end position="312"/>
    </location>
</feature>
<dbReference type="Proteomes" id="UP000242415">
    <property type="component" value="Unassembled WGS sequence"/>
</dbReference>
<feature type="compositionally biased region" description="Pro residues" evidence="3">
    <location>
        <begin position="179"/>
        <end position="207"/>
    </location>
</feature>
<gene>
    <name evidence="4" type="ORF">SAMN05444365_1011063</name>
</gene>
<dbReference type="AlphaFoldDB" id="A0A1H3I0G2"/>
<feature type="active site" description="Acyl-thioester intermediate" evidence="2">
    <location>
        <position position="522"/>
    </location>
</feature>
<evidence type="ECO:0000256" key="1">
    <source>
        <dbReference type="ARBA" id="ARBA00022801"/>
    </source>
</evidence>
<dbReference type="Pfam" id="PF04203">
    <property type="entry name" value="Sortase"/>
    <property type="match status" value="1"/>
</dbReference>
<dbReference type="InterPro" id="IPR042003">
    <property type="entry name" value="Sortase_E"/>
</dbReference>
<dbReference type="NCBIfam" id="TIGR01076">
    <property type="entry name" value="sortase_fam"/>
    <property type="match status" value="1"/>
</dbReference>
<accession>A0A1H3I0G2</accession>
<dbReference type="InterPro" id="IPR023365">
    <property type="entry name" value="Sortase_dom-sf"/>
</dbReference>
<keyword evidence="1" id="KW-0378">Hydrolase</keyword>
<dbReference type="InterPro" id="IPR053465">
    <property type="entry name" value="Sortase_Class_E"/>
</dbReference>
<reference evidence="5" key="1">
    <citation type="submission" date="2016-10" db="EMBL/GenBank/DDBJ databases">
        <authorList>
            <person name="Varghese N."/>
            <person name="Submissions S."/>
        </authorList>
    </citation>
    <scope>NUCLEOTIDE SEQUENCE [LARGE SCALE GENOMIC DNA]</scope>
    <source>
        <strain evidence="5">DSM 45245</strain>
    </source>
</reference>
<dbReference type="EMBL" id="FNPH01000001">
    <property type="protein sequence ID" value="SDY21112.1"/>
    <property type="molecule type" value="Genomic_DNA"/>
</dbReference>
<feature type="active site" description="Proton donor/acceptor" evidence="2">
    <location>
        <position position="456"/>
    </location>
</feature>
<dbReference type="OrthoDB" id="5242879at2"/>
<name>A0A1H3I0G2_9ACTN</name>
<evidence type="ECO:0000313" key="4">
    <source>
        <dbReference type="EMBL" id="SDY21112.1"/>
    </source>
</evidence>
<protein>
    <submittedName>
        <fullName evidence="4">LPXTG-site transpeptidase (Sortase) family protein</fullName>
    </submittedName>
</protein>
<feature type="compositionally biased region" description="Basic and acidic residues" evidence="3">
    <location>
        <begin position="125"/>
        <end position="134"/>
    </location>
</feature>
<sequence>MTDEPNHGRHGRHRARDEDATAVMPRVTDAPPDAPPAAPRRPRPAPSAAAPVSPPPTGIPPAAPAPPHPPSGWPSPEAPPRPAGYRPGPRPGAPAEGPLPGDRPTPPARDYGPDARPGMTARDYGPGDRARTPREYGAGSPAGALHDYHPVDRAGVPPRGHEPGRPPSPAPTGYEPRRPSPAPPGPPSPAVPAQPGTGQPPQPPPLSDAPTMIQPAALVPPTVDVPTTVIPAITDRPMPASNPVDSDATTVLPALPGPAGPHDGVPGQDERPPTPDEPRRASDDPAEKAAEEATDGPQPRRGEQVVQLRPELTDEGYKSVYSELTRPTIGSRLRSGARATGELLMTFGLVVLLFAAYEVWGKSAIVNAEQQDLGAQLAQEWEQPGPDPTVGPSPAPTRSPTAPKIGKPIAWLHIPKLGKEWVVVEGVSQADIRYAPGHYPKSADPGQVGNFAVAGHRNPATFWRLDEMKAGDVIVVETRNTWFVYQTTQNHIVKPTRVEVVAPVPNRPGVRPTQAFLTLTTCNPKYDNYERLIVHAKLVRSQPKSAGDPAELGG</sequence>
<organism evidence="4 5">
    <name type="scientific">Micromonospora pattaloongensis</name>
    <dbReference type="NCBI Taxonomy" id="405436"/>
    <lineage>
        <taxon>Bacteria</taxon>
        <taxon>Bacillati</taxon>
        <taxon>Actinomycetota</taxon>
        <taxon>Actinomycetes</taxon>
        <taxon>Micromonosporales</taxon>
        <taxon>Micromonosporaceae</taxon>
        <taxon>Micromonospora</taxon>
    </lineage>
</organism>
<feature type="compositionally biased region" description="Pro residues" evidence="3">
    <location>
        <begin position="385"/>
        <end position="397"/>
    </location>
</feature>